<protein>
    <submittedName>
        <fullName evidence="1">Uncharacterized protein</fullName>
    </submittedName>
</protein>
<name>A0A5E4XLD7_9BURK</name>
<accession>A0A5E4XLD7</accession>
<sequence>MLALSAQAITAALQRIAEKNPKQPSDAVINALLARELIHRVGKHFEPTQFGRSYFRQAYTIRPGWYT</sequence>
<dbReference type="GeneID" id="300405968"/>
<evidence type="ECO:0000313" key="1">
    <source>
        <dbReference type="EMBL" id="VVE37329.1"/>
    </source>
</evidence>
<dbReference type="EMBL" id="CABPSK010000004">
    <property type="protein sequence ID" value="VVE37329.1"/>
    <property type="molecule type" value="Genomic_DNA"/>
</dbReference>
<proteinExistence type="predicted"/>
<evidence type="ECO:0000313" key="2">
    <source>
        <dbReference type="Proteomes" id="UP000366945"/>
    </source>
</evidence>
<gene>
    <name evidence="1" type="ORF">PPN31114_03975</name>
</gene>
<dbReference type="RefSeq" id="WP_150681218.1">
    <property type="nucleotide sequence ID" value="NZ_CABPSK010000004.1"/>
</dbReference>
<dbReference type="Proteomes" id="UP000366945">
    <property type="component" value="Unassembled WGS sequence"/>
</dbReference>
<dbReference type="OrthoDB" id="8943435at2"/>
<reference evidence="1 2" key="1">
    <citation type="submission" date="2019-08" db="EMBL/GenBank/DDBJ databases">
        <authorList>
            <person name="Peeters C."/>
        </authorList>
    </citation>
    <scope>NUCLEOTIDE SEQUENCE [LARGE SCALE GENOMIC DNA]</scope>
    <source>
        <strain evidence="1 2">LMG 31114</strain>
    </source>
</reference>
<keyword evidence="2" id="KW-1185">Reference proteome</keyword>
<dbReference type="AlphaFoldDB" id="A0A5E4XLD7"/>
<organism evidence="1 2">
    <name type="scientific">Pandoraea pneumonica</name>
    <dbReference type="NCBI Taxonomy" id="2508299"/>
    <lineage>
        <taxon>Bacteria</taxon>
        <taxon>Pseudomonadati</taxon>
        <taxon>Pseudomonadota</taxon>
        <taxon>Betaproteobacteria</taxon>
        <taxon>Burkholderiales</taxon>
        <taxon>Burkholderiaceae</taxon>
        <taxon>Pandoraea</taxon>
    </lineage>
</organism>